<feature type="compositionally biased region" description="Low complexity" evidence="1">
    <location>
        <begin position="294"/>
        <end position="316"/>
    </location>
</feature>
<keyword evidence="2" id="KW-0812">Transmembrane</keyword>
<dbReference type="Proteomes" id="UP000799770">
    <property type="component" value="Unassembled WGS sequence"/>
</dbReference>
<dbReference type="AlphaFoldDB" id="A0A6A5ZEE3"/>
<proteinExistence type="predicted"/>
<feature type="compositionally biased region" description="Basic and acidic residues" evidence="1">
    <location>
        <begin position="427"/>
        <end position="436"/>
    </location>
</feature>
<evidence type="ECO:0008006" key="5">
    <source>
        <dbReference type="Google" id="ProtNLM"/>
    </source>
</evidence>
<dbReference type="PANTHER" id="PTHR40018:SF1">
    <property type="entry name" value="[PSI+] INDUCTION PROTEIN 2"/>
    <property type="match status" value="1"/>
</dbReference>
<feature type="region of interest" description="Disordered" evidence="1">
    <location>
        <begin position="198"/>
        <end position="436"/>
    </location>
</feature>
<evidence type="ECO:0000256" key="1">
    <source>
        <dbReference type="SAM" id="MobiDB-lite"/>
    </source>
</evidence>
<protein>
    <recommendedName>
        <fullName evidence="5">Fibroin-3 related protein</fullName>
    </recommendedName>
</protein>
<keyword evidence="2" id="KW-1133">Transmembrane helix</keyword>
<organism evidence="3 4">
    <name type="scientific">Lophiotrema nucula</name>
    <dbReference type="NCBI Taxonomy" id="690887"/>
    <lineage>
        <taxon>Eukaryota</taxon>
        <taxon>Fungi</taxon>
        <taxon>Dikarya</taxon>
        <taxon>Ascomycota</taxon>
        <taxon>Pezizomycotina</taxon>
        <taxon>Dothideomycetes</taxon>
        <taxon>Pleosporomycetidae</taxon>
        <taxon>Pleosporales</taxon>
        <taxon>Lophiotremataceae</taxon>
        <taxon>Lophiotrema</taxon>
    </lineage>
</organism>
<gene>
    <name evidence="3" type="ORF">BDV96DRAFT_572943</name>
</gene>
<dbReference type="GO" id="GO:0005935">
    <property type="term" value="C:cellular bud neck"/>
    <property type="evidence" value="ECO:0007669"/>
    <property type="project" value="TreeGrafter"/>
</dbReference>
<accession>A0A6A5ZEE3</accession>
<evidence type="ECO:0000313" key="4">
    <source>
        <dbReference type="Proteomes" id="UP000799770"/>
    </source>
</evidence>
<dbReference type="OrthoDB" id="5401332at2759"/>
<feature type="compositionally biased region" description="Low complexity" evidence="1">
    <location>
        <begin position="198"/>
        <end position="211"/>
    </location>
</feature>
<dbReference type="InterPro" id="IPR037504">
    <property type="entry name" value="PSI_induc_2"/>
</dbReference>
<name>A0A6A5ZEE3_9PLEO</name>
<evidence type="ECO:0000313" key="3">
    <source>
        <dbReference type="EMBL" id="KAF2116831.1"/>
    </source>
</evidence>
<dbReference type="PANTHER" id="PTHR40018">
    <property type="entry name" value="[PSI+] INDUCTION PROTEIN 2"/>
    <property type="match status" value="1"/>
</dbReference>
<feature type="compositionally biased region" description="Polar residues" evidence="1">
    <location>
        <begin position="277"/>
        <end position="292"/>
    </location>
</feature>
<feature type="transmembrane region" description="Helical" evidence="2">
    <location>
        <begin position="32"/>
        <end position="50"/>
    </location>
</feature>
<sequence>MPSLLAIRDPLADAKDTLSSWDKCMAKNYCKWPVIVAIIVGSLVVLSVVLCVARCICCGAECACCCFKCCAGCCGSGRKGHKRMNSTGPPPVYPSSSYNAVPPAPPVDQQYRSHAAPTAVPTYRGVEPERPQFAKFESPSKPVNEDALPAMPSWGEAKSTHVEEVVVPEKRGDMEMERLDHNGSMTGSSVTAAAVAGGVAGGARRSPGRSPLHQSPTHDDYGFPQGYQNDSFVGAAPHRNSPGPQGGQYRRPQDPYRGGSPAQNLSPVNGAGAGPGFNQNQQYGRKSPNRSPIQGPGYINGYNQGYGQQQYNRPPQQRSPVREDPYDNTYGAPNDYRQADRRPSPSSDYNDYALVSAPAPAPVKSHTPAYANSSPTNYEAPAPSPTPAPSYPGQQTYQPEAPSYPGQPAYRAFSPAQNEQHSGVQRKAVDGSWKEV</sequence>
<keyword evidence="2" id="KW-0472">Membrane</keyword>
<dbReference type="EMBL" id="ML977320">
    <property type="protein sequence ID" value="KAF2116831.1"/>
    <property type="molecule type" value="Genomic_DNA"/>
</dbReference>
<dbReference type="GO" id="GO:0005886">
    <property type="term" value="C:plasma membrane"/>
    <property type="evidence" value="ECO:0007669"/>
    <property type="project" value="TreeGrafter"/>
</dbReference>
<reference evidence="3" key="1">
    <citation type="journal article" date="2020" name="Stud. Mycol.">
        <title>101 Dothideomycetes genomes: a test case for predicting lifestyles and emergence of pathogens.</title>
        <authorList>
            <person name="Haridas S."/>
            <person name="Albert R."/>
            <person name="Binder M."/>
            <person name="Bloem J."/>
            <person name="Labutti K."/>
            <person name="Salamov A."/>
            <person name="Andreopoulos B."/>
            <person name="Baker S."/>
            <person name="Barry K."/>
            <person name="Bills G."/>
            <person name="Bluhm B."/>
            <person name="Cannon C."/>
            <person name="Castanera R."/>
            <person name="Culley D."/>
            <person name="Daum C."/>
            <person name="Ezra D."/>
            <person name="Gonzalez J."/>
            <person name="Henrissat B."/>
            <person name="Kuo A."/>
            <person name="Liang C."/>
            <person name="Lipzen A."/>
            <person name="Lutzoni F."/>
            <person name="Magnuson J."/>
            <person name="Mondo S."/>
            <person name="Nolan M."/>
            <person name="Ohm R."/>
            <person name="Pangilinan J."/>
            <person name="Park H.-J."/>
            <person name="Ramirez L."/>
            <person name="Alfaro M."/>
            <person name="Sun H."/>
            <person name="Tritt A."/>
            <person name="Yoshinaga Y."/>
            <person name="Zwiers L.-H."/>
            <person name="Turgeon B."/>
            <person name="Goodwin S."/>
            <person name="Spatafora J."/>
            <person name="Crous P."/>
            <person name="Grigoriev I."/>
        </authorList>
    </citation>
    <scope>NUCLEOTIDE SEQUENCE</scope>
    <source>
        <strain evidence="3">CBS 627.86</strain>
    </source>
</reference>
<keyword evidence="4" id="KW-1185">Reference proteome</keyword>
<evidence type="ECO:0000256" key="2">
    <source>
        <dbReference type="SAM" id="Phobius"/>
    </source>
</evidence>